<gene>
    <name evidence="1" type="ORF">PG2T_08305</name>
</gene>
<dbReference type="KEGG" id="gbi:PG2T_08305"/>
<sequence length="140" mass="15998">MALWQLYGGASTSLTINTTAGRLTTVCDSWAEPILIQKVRYIDHFENPDMVIGRCTDPLQFKHEAYEFEREVRLLMPRQDDWEKNPEGMQRRLPSLDALITSVVVAPEADAWFLELVEDVTQRYGLKAPVRMSALAQFPA</sequence>
<dbReference type="Proteomes" id="UP000092952">
    <property type="component" value="Chromosome"/>
</dbReference>
<reference evidence="2" key="1">
    <citation type="submission" date="2016-03" db="EMBL/GenBank/DDBJ databases">
        <title>Complete genome sequence of Solimmundus cernigliae, representing a novel lineage of polycyclic aromatic hydrocarbon degraders within the Gammaproteobacteria.</title>
        <authorList>
            <person name="Singleton D.R."/>
            <person name="Dickey A.N."/>
            <person name="Scholl E.H."/>
            <person name="Wright F.A."/>
            <person name="Aitken M.D."/>
        </authorList>
    </citation>
    <scope>NUCLEOTIDE SEQUENCE [LARGE SCALE GENOMIC DNA]</scope>
    <source>
        <strain evidence="2">TR3.2</strain>
    </source>
</reference>
<proteinExistence type="predicted"/>
<dbReference type="InParanoid" id="A0A1B1YTZ0"/>
<name>A0A1B1YTZ0_9GAMM</name>
<evidence type="ECO:0000313" key="1">
    <source>
        <dbReference type="EMBL" id="ANX04177.1"/>
    </source>
</evidence>
<organism evidence="1 2">
    <name type="scientific">Immundisolibacter cernigliae</name>
    <dbReference type="NCBI Taxonomy" id="1810504"/>
    <lineage>
        <taxon>Bacteria</taxon>
        <taxon>Pseudomonadati</taxon>
        <taxon>Pseudomonadota</taxon>
        <taxon>Gammaproteobacteria</taxon>
        <taxon>Immundisolibacterales</taxon>
        <taxon>Immundisolibacteraceae</taxon>
        <taxon>Immundisolibacter</taxon>
    </lineage>
</organism>
<dbReference type="AlphaFoldDB" id="A0A1B1YTZ0"/>
<evidence type="ECO:0000313" key="2">
    <source>
        <dbReference type="Proteomes" id="UP000092952"/>
    </source>
</evidence>
<protein>
    <recommendedName>
        <fullName evidence="3">DUF2971 domain-containing protein</fullName>
    </recommendedName>
</protein>
<evidence type="ECO:0008006" key="3">
    <source>
        <dbReference type="Google" id="ProtNLM"/>
    </source>
</evidence>
<keyword evidence="2" id="KW-1185">Reference proteome</keyword>
<accession>A0A1B1YTZ0</accession>
<dbReference type="EMBL" id="CP014671">
    <property type="protein sequence ID" value="ANX04177.1"/>
    <property type="molecule type" value="Genomic_DNA"/>
</dbReference>